<protein>
    <recommendedName>
        <fullName evidence="18">Pre-mRNA-splicing factor cwc2</fullName>
    </recommendedName>
</protein>
<feature type="compositionally biased region" description="Low complexity" evidence="13">
    <location>
        <begin position="509"/>
        <end position="520"/>
    </location>
</feature>
<evidence type="ECO:0000256" key="1">
    <source>
        <dbReference type="ARBA" id="ARBA00004123"/>
    </source>
</evidence>
<dbReference type="GO" id="GO:0006397">
    <property type="term" value="P:mRNA processing"/>
    <property type="evidence" value="ECO:0007669"/>
    <property type="project" value="UniProtKB-KW"/>
</dbReference>
<name>A0AAD5DQ09_9CHLO</name>
<dbReference type="InterPro" id="IPR034181">
    <property type="entry name" value="Cwc2_RRM"/>
</dbReference>
<comment type="similarity">
    <text evidence="2">Belongs to the RRM CWC2 family.</text>
</comment>
<evidence type="ECO:0000256" key="2">
    <source>
        <dbReference type="ARBA" id="ARBA00008024"/>
    </source>
</evidence>
<feature type="compositionally biased region" description="Low complexity" evidence="13">
    <location>
        <begin position="465"/>
        <end position="488"/>
    </location>
</feature>
<evidence type="ECO:0000256" key="3">
    <source>
        <dbReference type="ARBA" id="ARBA00022664"/>
    </source>
</evidence>
<dbReference type="PANTHER" id="PTHR14089">
    <property type="entry name" value="PRE-MRNA-SPLICING FACTOR RBM22"/>
    <property type="match status" value="1"/>
</dbReference>
<dbReference type="InterPro" id="IPR000571">
    <property type="entry name" value="Znf_CCCH"/>
</dbReference>
<evidence type="ECO:0000313" key="16">
    <source>
        <dbReference type="EMBL" id="KAI7839865.1"/>
    </source>
</evidence>
<feature type="domain" description="RRM" evidence="14">
    <location>
        <begin position="141"/>
        <end position="222"/>
    </location>
</feature>
<keyword evidence="10" id="KW-0539">Nucleus</keyword>
<keyword evidence="3" id="KW-0507">mRNA processing</keyword>
<evidence type="ECO:0000256" key="9">
    <source>
        <dbReference type="ARBA" id="ARBA00023187"/>
    </source>
</evidence>
<dbReference type="Pfam" id="PF00076">
    <property type="entry name" value="RRM_1"/>
    <property type="match status" value="1"/>
</dbReference>
<accession>A0AAD5DQ09</accession>
<dbReference type="GO" id="GO:0017070">
    <property type="term" value="F:U6 snRNA binding"/>
    <property type="evidence" value="ECO:0007669"/>
    <property type="project" value="TreeGrafter"/>
</dbReference>
<feature type="compositionally biased region" description="Basic and acidic residues" evidence="13">
    <location>
        <begin position="13"/>
        <end position="26"/>
    </location>
</feature>
<evidence type="ECO:0000256" key="7">
    <source>
        <dbReference type="ARBA" id="ARBA00022833"/>
    </source>
</evidence>
<keyword evidence="9" id="KW-0508">mRNA splicing</keyword>
<evidence type="ECO:0000256" key="11">
    <source>
        <dbReference type="PROSITE-ProRule" id="PRU00176"/>
    </source>
</evidence>
<dbReference type="PROSITE" id="PS50103">
    <property type="entry name" value="ZF_C3H1"/>
    <property type="match status" value="1"/>
</dbReference>
<evidence type="ECO:0000256" key="8">
    <source>
        <dbReference type="ARBA" id="ARBA00022884"/>
    </source>
</evidence>
<keyword evidence="7 12" id="KW-0862">Zinc</keyword>
<dbReference type="GO" id="GO:0008270">
    <property type="term" value="F:zinc ion binding"/>
    <property type="evidence" value="ECO:0007669"/>
    <property type="project" value="UniProtKB-KW"/>
</dbReference>
<dbReference type="PANTHER" id="PTHR14089:SF2">
    <property type="entry name" value="PRE-MRNA-SPLICING FACTOR CWC2"/>
    <property type="match status" value="1"/>
</dbReference>
<dbReference type="PROSITE" id="PS50102">
    <property type="entry name" value="RRM"/>
    <property type="match status" value="1"/>
</dbReference>
<comment type="caution">
    <text evidence="16">The sequence shown here is derived from an EMBL/GenBank/DDBJ whole genome shotgun (WGS) entry which is preliminary data.</text>
</comment>
<dbReference type="GO" id="GO:0071007">
    <property type="term" value="C:U2-type catalytic step 2 spliceosome"/>
    <property type="evidence" value="ECO:0007669"/>
    <property type="project" value="TreeGrafter"/>
</dbReference>
<dbReference type="GO" id="GO:0071006">
    <property type="term" value="C:U2-type catalytic step 1 spliceosome"/>
    <property type="evidence" value="ECO:0007669"/>
    <property type="project" value="TreeGrafter"/>
</dbReference>
<dbReference type="InterPro" id="IPR035979">
    <property type="entry name" value="RBD_domain_sf"/>
</dbReference>
<sequence length="527" mass="57061">MSSGEGPKRPARKQVEEAITGREPQHAEGTVNIWTGRVLKEYRRPRDEPRKKEASQYRCHPKVDSGWTRGTASGASYCCLYFARGICHHGADCTYLHRLPTASDEERHRTDYSHDIFGRERGPASQDGRKKGVGSYERECKTLYVNYGGAGTLPVEQLRKIIFDNFGEWGPIENVHIVPSKTLAFVRYEWRASAEFAKPAMHQQTLRGCDTTEVLDVRWANDDPNPRAVARVQHEREVALRDAYVKAVNELPPDAKRARIQQLHLAATVRPGMASAAYPSKRVLGCAAGHGRSGFVCGYAACVQLLPLFGLSCVNCLKLHKPAHSCPSSLADTDEQYGGEAAPAGAGYRHTYEGWDSYAYQQQGQEPADEAAKWAAWQAWQAGGGGGGGGGRFSIDAMARGGDDYTRYLRPEDHEWMAQQQAQQQHGAAQAAAGVWNGQGAAWPAAAQTWDGQGSGTWAAAPGGYEQQQVQQEAEQQYQDEVAQEALGLLGGYGSSDDEEEGSGGDNGSGEQDSPAAAAAGGTGEGS</sequence>
<reference evidence="16" key="1">
    <citation type="submission" date="2020-11" db="EMBL/GenBank/DDBJ databases">
        <title>Chlorella ohadii genome sequencing and assembly.</title>
        <authorList>
            <person name="Murik O."/>
            <person name="Treves H."/>
            <person name="Kedem I."/>
            <person name="Shotland Y."/>
            <person name="Kaplan A."/>
        </authorList>
    </citation>
    <scope>NUCLEOTIDE SEQUENCE</scope>
    <source>
        <strain evidence="16">1</strain>
    </source>
</reference>
<dbReference type="SUPFAM" id="SSF54928">
    <property type="entry name" value="RNA-binding domain, RBD"/>
    <property type="match status" value="1"/>
</dbReference>
<dbReference type="InterPro" id="IPR000504">
    <property type="entry name" value="RRM_dom"/>
</dbReference>
<evidence type="ECO:0000259" key="15">
    <source>
        <dbReference type="PROSITE" id="PS50103"/>
    </source>
</evidence>
<keyword evidence="5" id="KW-0747">Spliceosome</keyword>
<organism evidence="16 17">
    <name type="scientific">Chlorella ohadii</name>
    <dbReference type="NCBI Taxonomy" id="2649997"/>
    <lineage>
        <taxon>Eukaryota</taxon>
        <taxon>Viridiplantae</taxon>
        <taxon>Chlorophyta</taxon>
        <taxon>core chlorophytes</taxon>
        <taxon>Trebouxiophyceae</taxon>
        <taxon>Chlorellales</taxon>
        <taxon>Chlorellaceae</taxon>
        <taxon>Chlorella clade</taxon>
        <taxon>Chlorella</taxon>
    </lineage>
</organism>
<keyword evidence="4 12" id="KW-0479">Metal-binding</keyword>
<keyword evidence="8 11" id="KW-0694">RNA-binding</keyword>
<evidence type="ECO:0000259" key="14">
    <source>
        <dbReference type="PROSITE" id="PS50102"/>
    </source>
</evidence>
<dbReference type="GO" id="GO:0000974">
    <property type="term" value="C:Prp19 complex"/>
    <property type="evidence" value="ECO:0007669"/>
    <property type="project" value="TreeGrafter"/>
</dbReference>
<feature type="region of interest" description="Disordered" evidence="13">
    <location>
        <begin position="449"/>
        <end position="527"/>
    </location>
</feature>
<keyword evidence="17" id="KW-1185">Reference proteome</keyword>
<dbReference type="AlphaFoldDB" id="A0AAD5DQ09"/>
<proteinExistence type="inferred from homology"/>
<dbReference type="Gene3D" id="3.30.70.330">
    <property type="match status" value="1"/>
</dbReference>
<feature type="domain" description="C3H1-type" evidence="15">
    <location>
        <begin position="78"/>
        <end position="100"/>
    </location>
</feature>
<keyword evidence="6 12" id="KW-0863">Zinc-finger</keyword>
<dbReference type="InterPro" id="IPR032297">
    <property type="entry name" value="Torus"/>
</dbReference>
<dbReference type="GO" id="GO:0008380">
    <property type="term" value="P:RNA splicing"/>
    <property type="evidence" value="ECO:0007669"/>
    <property type="project" value="UniProtKB-KW"/>
</dbReference>
<dbReference type="Pfam" id="PF16131">
    <property type="entry name" value="Torus"/>
    <property type="match status" value="1"/>
</dbReference>
<comment type="subcellular location">
    <subcellularLocation>
        <location evidence="1">Nucleus</location>
    </subcellularLocation>
</comment>
<evidence type="ECO:0000256" key="5">
    <source>
        <dbReference type="ARBA" id="ARBA00022728"/>
    </source>
</evidence>
<dbReference type="InterPro" id="IPR039171">
    <property type="entry name" value="Cwc2/Slt11"/>
</dbReference>
<feature type="zinc finger region" description="C3H1-type" evidence="12">
    <location>
        <begin position="78"/>
        <end position="100"/>
    </location>
</feature>
<dbReference type="CDD" id="cd12360">
    <property type="entry name" value="RRM_cwf2"/>
    <property type="match status" value="1"/>
</dbReference>
<dbReference type="EMBL" id="JADXDR010000091">
    <property type="protein sequence ID" value="KAI7839865.1"/>
    <property type="molecule type" value="Genomic_DNA"/>
</dbReference>
<evidence type="ECO:0000256" key="4">
    <source>
        <dbReference type="ARBA" id="ARBA00022723"/>
    </source>
</evidence>
<feature type="region of interest" description="Disordered" evidence="13">
    <location>
        <begin position="1"/>
        <end position="32"/>
    </location>
</feature>
<gene>
    <name evidence="16" type="ORF">COHA_006403</name>
</gene>
<evidence type="ECO:0000256" key="10">
    <source>
        <dbReference type="ARBA" id="ARBA00023242"/>
    </source>
</evidence>
<evidence type="ECO:0008006" key="18">
    <source>
        <dbReference type="Google" id="ProtNLM"/>
    </source>
</evidence>
<dbReference type="Proteomes" id="UP001205105">
    <property type="component" value="Unassembled WGS sequence"/>
</dbReference>
<evidence type="ECO:0000256" key="12">
    <source>
        <dbReference type="PROSITE-ProRule" id="PRU00723"/>
    </source>
</evidence>
<dbReference type="GO" id="GO:0036002">
    <property type="term" value="F:pre-mRNA binding"/>
    <property type="evidence" value="ECO:0007669"/>
    <property type="project" value="TreeGrafter"/>
</dbReference>
<dbReference type="InterPro" id="IPR012677">
    <property type="entry name" value="Nucleotide-bd_a/b_plait_sf"/>
</dbReference>
<evidence type="ECO:0000256" key="6">
    <source>
        <dbReference type="ARBA" id="ARBA00022771"/>
    </source>
</evidence>
<evidence type="ECO:0000256" key="13">
    <source>
        <dbReference type="SAM" id="MobiDB-lite"/>
    </source>
</evidence>
<evidence type="ECO:0000313" key="17">
    <source>
        <dbReference type="Proteomes" id="UP001205105"/>
    </source>
</evidence>